<keyword evidence="3" id="KW-1185">Reference proteome</keyword>
<dbReference type="NCBIfam" id="TIGR02598">
    <property type="entry name" value="Verru_Chthon cassette protein B"/>
    <property type="match status" value="1"/>
</dbReference>
<dbReference type="STRING" id="690879.TSACC_3520"/>
<gene>
    <name evidence="2" type="ORF">TSACC_3520</name>
</gene>
<comment type="caution">
    <text evidence="2">The sequence shown here is derived from an EMBL/GenBank/DDBJ whole genome shotgun (WGS) entry which is preliminary data.</text>
</comment>
<feature type="transmembrane region" description="Helical" evidence="1">
    <location>
        <begin position="6"/>
        <end position="31"/>
    </location>
</feature>
<proteinExistence type="predicted"/>
<evidence type="ECO:0000313" key="2">
    <source>
        <dbReference type="EMBL" id="GAT35454.1"/>
    </source>
</evidence>
<keyword evidence="1" id="KW-0472">Membrane</keyword>
<dbReference type="AlphaFoldDB" id="A0A146GFP1"/>
<accession>A0A146GFP1</accession>
<protein>
    <submittedName>
        <fullName evidence="2">Verru_Chthon cassette protein B</fullName>
    </submittedName>
</protein>
<evidence type="ECO:0000256" key="1">
    <source>
        <dbReference type="SAM" id="Phobius"/>
    </source>
</evidence>
<keyword evidence="1" id="KW-0812">Transmembrane</keyword>
<dbReference type="Proteomes" id="UP000076023">
    <property type="component" value="Unassembled WGS sequence"/>
</dbReference>
<sequence length="144" mass="15281">MKKSFAAFSLVEVTLALGIISVSLLSLIGLLPAGLGALRESMDQTVHAQIVQRIAAGVSTSEFASLTGQTLTFDQEGQLLAGTTDASARYTAKIEESKPSLPGLSADADIAQMQDHLKRIRIGITRSNVPNAQIVWYAIQVAAR</sequence>
<reference evidence="3" key="1">
    <citation type="journal article" date="2017" name="Genome Announc.">
        <title>Draft Genome Sequence of Terrimicrobium sacchariphilum NM-5T, a Facultative Anaerobic Soil Bacterium of the Class Spartobacteria.</title>
        <authorList>
            <person name="Qiu Y.L."/>
            <person name="Tourlousse D.M."/>
            <person name="Matsuura N."/>
            <person name="Ohashi A."/>
            <person name="Sekiguchi Y."/>
        </authorList>
    </citation>
    <scope>NUCLEOTIDE SEQUENCE [LARGE SCALE GENOMIC DNA]</scope>
    <source>
        <strain evidence="3">NM-5</strain>
    </source>
</reference>
<keyword evidence="1" id="KW-1133">Transmembrane helix</keyword>
<dbReference type="OrthoDB" id="202241at2"/>
<organism evidence="2 3">
    <name type="scientific">Terrimicrobium sacchariphilum</name>
    <dbReference type="NCBI Taxonomy" id="690879"/>
    <lineage>
        <taxon>Bacteria</taxon>
        <taxon>Pseudomonadati</taxon>
        <taxon>Verrucomicrobiota</taxon>
        <taxon>Terrimicrobiia</taxon>
        <taxon>Terrimicrobiales</taxon>
        <taxon>Terrimicrobiaceae</taxon>
        <taxon>Terrimicrobium</taxon>
    </lineage>
</organism>
<dbReference type="InParanoid" id="A0A146GFP1"/>
<name>A0A146GFP1_TERSA</name>
<evidence type="ECO:0000313" key="3">
    <source>
        <dbReference type="Proteomes" id="UP000076023"/>
    </source>
</evidence>
<dbReference type="RefSeq" id="WP_075081260.1">
    <property type="nucleotide sequence ID" value="NZ_BDCO01000003.1"/>
</dbReference>
<dbReference type="EMBL" id="BDCO01000003">
    <property type="protein sequence ID" value="GAT35454.1"/>
    <property type="molecule type" value="Genomic_DNA"/>
</dbReference>
<dbReference type="InterPro" id="IPR019838">
    <property type="entry name" value="Verru/Chthon_B"/>
</dbReference>